<keyword evidence="2" id="KW-1185">Reference proteome</keyword>
<accession>A0ABT8WHQ0</accession>
<dbReference type="Proteomes" id="UP001176806">
    <property type="component" value="Unassembled WGS sequence"/>
</dbReference>
<organism evidence="1 2">
    <name type="scientific">Flavivirga jejuensis</name>
    <dbReference type="NCBI Taxonomy" id="870487"/>
    <lineage>
        <taxon>Bacteria</taxon>
        <taxon>Pseudomonadati</taxon>
        <taxon>Bacteroidota</taxon>
        <taxon>Flavobacteriia</taxon>
        <taxon>Flavobacteriales</taxon>
        <taxon>Flavobacteriaceae</taxon>
        <taxon>Flavivirga</taxon>
    </lineage>
</organism>
<evidence type="ECO:0000313" key="2">
    <source>
        <dbReference type="Proteomes" id="UP001176806"/>
    </source>
</evidence>
<dbReference type="RefSeq" id="WP_303299740.1">
    <property type="nucleotide sequence ID" value="NZ_BAABDA010000042.1"/>
</dbReference>
<evidence type="ECO:0008006" key="3">
    <source>
        <dbReference type="Google" id="ProtNLM"/>
    </source>
</evidence>
<reference evidence="1" key="1">
    <citation type="submission" date="2023-07" db="EMBL/GenBank/DDBJ databases">
        <title>Two novel species in the genus Flavivirga.</title>
        <authorList>
            <person name="Kwon K."/>
        </authorList>
    </citation>
    <scope>NUCLEOTIDE SEQUENCE</scope>
    <source>
        <strain evidence="1">KACC 14158</strain>
    </source>
</reference>
<name>A0ABT8WHQ0_9FLAO</name>
<sequence length="230" mass="26885">MKKWIFILLTFTGLVLVLIIFKTSNMGFFNNLFGKEKVEKKELTIKKESIYSHDNLKSENFERYVLVKGENLKSVESKLKDYGELSAKGNTYTYQFSKAQLGGWTIIKMPSDFQDYYGFHNIVYWFLGFPPEDNNYADLSIGLSISDSLSYAIYNNYKLKDMLRLEDGLFGAFDNDEKFILSIPFDEFRKSDNKYIKTFNSLLNDNGIDFELIKNERLDFEGFGILFNEK</sequence>
<gene>
    <name evidence="1" type="ORF">Q4Q40_00650</name>
</gene>
<dbReference type="EMBL" id="JAUOEL010000001">
    <property type="protein sequence ID" value="MDO5972677.1"/>
    <property type="molecule type" value="Genomic_DNA"/>
</dbReference>
<comment type="caution">
    <text evidence="1">The sequence shown here is derived from an EMBL/GenBank/DDBJ whole genome shotgun (WGS) entry which is preliminary data.</text>
</comment>
<evidence type="ECO:0000313" key="1">
    <source>
        <dbReference type="EMBL" id="MDO5972677.1"/>
    </source>
</evidence>
<proteinExistence type="predicted"/>
<protein>
    <recommendedName>
        <fullName evidence="3">Lipoprotein</fullName>
    </recommendedName>
</protein>